<keyword evidence="3" id="KW-0238">DNA-binding</keyword>
<evidence type="ECO:0000313" key="7">
    <source>
        <dbReference type="Proteomes" id="UP000596252"/>
    </source>
</evidence>
<dbReference type="Pfam" id="PF00126">
    <property type="entry name" value="HTH_1"/>
    <property type="match status" value="1"/>
</dbReference>
<dbReference type="InterPro" id="IPR005119">
    <property type="entry name" value="LysR_subst-bd"/>
</dbReference>
<dbReference type="Pfam" id="PF03466">
    <property type="entry name" value="LysR_substrate"/>
    <property type="match status" value="1"/>
</dbReference>
<dbReference type="EMBL" id="CP069213">
    <property type="protein sequence ID" value="QRH00173.1"/>
    <property type="molecule type" value="Genomic_DNA"/>
</dbReference>
<proteinExistence type="inferred from homology"/>
<dbReference type="Proteomes" id="UP000596252">
    <property type="component" value="Chromosome"/>
</dbReference>
<dbReference type="SUPFAM" id="SSF46785">
    <property type="entry name" value="Winged helix' DNA-binding domain"/>
    <property type="match status" value="1"/>
</dbReference>
<dbReference type="PROSITE" id="PS50931">
    <property type="entry name" value="HTH_LYSR"/>
    <property type="match status" value="1"/>
</dbReference>
<evidence type="ECO:0000256" key="2">
    <source>
        <dbReference type="ARBA" id="ARBA00023015"/>
    </source>
</evidence>
<dbReference type="Gene3D" id="3.40.190.290">
    <property type="match status" value="1"/>
</dbReference>
<accession>A0ABX7FYR1</accession>
<evidence type="ECO:0000256" key="3">
    <source>
        <dbReference type="ARBA" id="ARBA00023125"/>
    </source>
</evidence>
<organism evidence="6 7">
    <name type="scientific">Shewanella litorisediminis</name>
    <dbReference type="NCBI Taxonomy" id="1173586"/>
    <lineage>
        <taxon>Bacteria</taxon>
        <taxon>Pseudomonadati</taxon>
        <taxon>Pseudomonadota</taxon>
        <taxon>Gammaproteobacteria</taxon>
        <taxon>Alteromonadales</taxon>
        <taxon>Shewanellaceae</taxon>
        <taxon>Shewanella</taxon>
    </lineage>
</organism>
<dbReference type="InterPro" id="IPR000847">
    <property type="entry name" value="LysR_HTH_N"/>
</dbReference>
<dbReference type="RefSeq" id="WP_203323912.1">
    <property type="nucleotide sequence ID" value="NZ_CP069213.1"/>
</dbReference>
<name>A0ABX7FYR1_9GAMM</name>
<dbReference type="SUPFAM" id="SSF53850">
    <property type="entry name" value="Periplasmic binding protein-like II"/>
    <property type="match status" value="1"/>
</dbReference>
<comment type="similarity">
    <text evidence="1">Belongs to the LysR transcriptional regulatory family.</text>
</comment>
<dbReference type="InterPro" id="IPR036388">
    <property type="entry name" value="WH-like_DNA-bd_sf"/>
</dbReference>
<dbReference type="PANTHER" id="PTHR30126:SF94">
    <property type="entry name" value="LYSR FAMILY TRANSCRIPTIONAL REGULATOR"/>
    <property type="match status" value="1"/>
</dbReference>
<evidence type="ECO:0000259" key="5">
    <source>
        <dbReference type="PROSITE" id="PS50931"/>
    </source>
</evidence>
<evidence type="ECO:0000313" key="6">
    <source>
        <dbReference type="EMBL" id="QRH00173.1"/>
    </source>
</evidence>
<evidence type="ECO:0000256" key="1">
    <source>
        <dbReference type="ARBA" id="ARBA00009437"/>
    </source>
</evidence>
<keyword evidence="4" id="KW-0804">Transcription</keyword>
<dbReference type="InterPro" id="IPR036390">
    <property type="entry name" value="WH_DNA-bd_sf"/>
</dbReference>
<sequence>MKMTLRQLEVFEAIARAGQVSKAAQWLGMTGPAASMALSELEKQLSVRLFERVGNRLRLNAQGAQLLPLATELLAQASRVETLFSASGTVLAGELKVGASTTIGNFLLAKAAVAFGQQHLDALVDVSIHNTSAVIEQVANFEVELGFIEGHCVDRRLDVSAWHQDHLCVFCHPAHPLAGTRVSVDELRQQHWVLREEGSGTREHFVNAAHALGLHPEARFCFSTADAIKLAVKQGAGLGVLSELALERELVRRELALIEVAGLSITRPFFLIRHKSRQPTALANAFVTFCRNFFNIQDRPEG</sequence>
<evidence type="ECO:0000256" key="4">
    <source>
        <dbReference type="ARBA" id="ARBA00023163"/>
    </source>
</evidence>
<dbReference type="PANTHER" id="PTHR30126">
    <property type="entry name" value="HTH-TYPE TRANSCRIPTIONAL REGULATOR"/>
    <property type="match status" value="1"/>
</dbReference>
<protein>
    <submittedName>
        <fullName evidence="6">LysR family transcriptional regulator</fullName>
    </submittedName>
</protein>
<keyword evidence="7" id="KW-1185">Reference proteome</keyword>
<keyword evidence="2" id="KW-0805">Transcription regulation</keyword>
<feature type="domain" description="HTH lysR-type" evidence="5">
    <location>
        <begin position="3"/>
        <end position="60"/>
    </location>
</feature>
<gene>
    <name evidence="6" type="ORF">JQC75_09630</name>
</gene>
<reference evidence="6 7" key="1">
    <citation type="journal article" date="2012" name="Antonie Van Leeuwenhoek">
        <title>Shewanella litorisediminis sp. nov., a gammaproteobacterium isolated from a tidal flat sediment.</title>
        <authorList>
            <person name="Lee M.H."/>
            <person name="Yoon J.H."/>
        </authorList>
    </citation>
    <scope>NUCLEOTIDE SEQUENCE [LARGE SCALE GENOMIC DNA]</scope>
    <source>
        <strain evidence="6 7">SMK1-12</strain>
    </source>
</reference>
<dbReference type="Gene3D" id="1.10.10.10">
    <property type="entry name" value="Winged helix-like DNA-binding domain superfamily/Winged helix DNA-binding domain"/>
    <property type="match status" value="1"/>
</dbReference>
<dbReference type="CDD" id="cd08420">
    <property type="entry name" value="PBP2_CysL_like"/>
    <property type="match status" value="1"/>
</dbReference>